<keyword evidence="5" id="KW-1185">Reference proteome</keyword>
<dbReference type="Gene3D" id="1.10.10.10">
    <property type="entry name" value="Winged helix-like DNA-binding domain superfamily/Winged helix DNA-binding domain"/>
    <property type="match status" value="1"/>
</dbReference>
<dbReference type="PRINTS" id="PR00038">
    <property type="entry name" value="HTHLUXR"/>
</dbReference>
<accession>A0A7W7WH46</accession>
<proteinExistence type="predicted"/>
<dbReference type="Pfam" id="PF13191">
    <property type="entry name" value="AAA_16"/>
    <property type="match status" value="1"/>
</dbReference>
<dbReference type="SUPFAM" id="SSF48452">
    <property type="entry name" value="TPR-like"/>
    <property type="match status" value="1"/>
</dbReference>
<protein>
    <submittedName>
        <fullName evidence="4">DNA-binding CsgD family transcriptional regulator</fullName>
    </submittedName>
</protein>
<dbReference type="AlphaFoldDB" id="A0A7W7WH46"/>
<name>A0A7W7WH46_9ACTN</name>
<dbReference type="InterPro" id="IPR011990">
    <property type="entry name" value="TPR-like_helical_dom_sf"/>
</dbReference>
<evidence type="ECO:0000256" key="2">
    <source>
        <dbReference type="ARBA" id="ARBA00022840"/>
    </source>
</evidence>
<evidence type="ECO:0000256" key="1">
    <source>
        <dbReference type="ARBA" id="ARBA00022741"/>
    </source>
</evidence>
<dbReference type="GO" id="GO:0003677">
    <property type="term" value="F:DNA binding"/>
    <property type="evidence" value="ECO:0007669"/>
    <property type="project" value="UniProtKB-KW"/>
</dbReference>
<dbReference type="PANTHER" id="PTHR16305:SF35">
    <property type="entry name" value="TRANSCRIPTIONAL ACTIVATOR DOMAIN"/>
    <property type="match status" value="1"/>
</dbReference>
<dbReference type="SUPFAM" id="SSF52540">
    <property type="entry name" value="P-loop containing nucleoside triphosphate hydrolases"/>
    <property type="match status" value="1"/>
</dbReference>
<dbReference type="InterPro" id="IPR036388">
    <property type="entry name" value="WH-like_DNA-bd_sf"/>
</dbReference>
<dbReference type="GO" id="GO:0006355">
    <property type="term" value="P:regulation of DNA-templated transcription"/>
    <property type="evidence" value="ECO:0007669"/>
    <property type="project" value="InterPro"/>
</dbReference>
<dbReference type="InterPro" id="IPR016032">
    <property type="entry name" value="Sig_transdc_resp-reg_C-effctor"/>
</dbReference>
<keyword evidence="2" id="KW-0067">ATP-binding</keyword>
<dbReference type="InterPro" id="IPR000792">
    <property type="entry name" value="Tscrpt_reg_LuxR_C"/>
</dbReference>
<evidence type="ECO:0000259" key="3">
    <source>
        <dbReference type="PROSITE" id="PS50043"/>
    </source>
</evidence>
<comment type="caution">
    <text evidence="4">The sequence shown here is derived from an EMBL/GenBank/DDBJ whole genome shotgun (WGS) entry which is preliminary data.</text>
</comment>
<keyword evidence="1" id="KW-0547">Nucleotide-binding</keyword>
<dbReference type="RefSeq" id="WP_246510998.1">
    <property type="nucleotide sequence ID" value="NZ_JACHJR010000001.1"/>
</dbReference>
<dbReference type="Proteomes" id="UP000573327">
    <property type="component" value="Unassembled WGS sequence"/>
</dbReference>
<dbReference type="GO" id="GO:0005737">
    <property type="term" value="C:cytoplasm"/>
    <property type="evidence" value="ECO:0007669"/>
    <property type="project" value="TreeGrafter"/>
</dbReference>
<organism evidence="4 5">
    <name type="scientific">Kitasatospora gansuensis</name>
    <dbReference type="NCBI Taxonomy" id="258050"/>
    <lineage>
        <taxon>Bacteria</taxon>
        <taxon>Bacillati</taxon>
        <taxon>Actinomycetota</taxon>
        <taxon>Actinomycetes</taxon>
        <taxon>Kitasatosporales</taxon>
        <taxon>Streptomycetaceae</taxon>
        <taxon>Kitasatospora</taxon>
    </lineage>
</organism>
<dbReference type="SMART" id="SM00421">
    <property type="entry name" value="HTH_LUXR"/>
    <property type="match status" value="1"/>
</dbReference>
<dbReference type="PANTHER" id="PTHR16305">
    <property type="entry name" value="TESTICULAR SOLUBLE ADENYLYL CYCLASE"/>
    <property type="match status" value="1"/>
</dbReference>
<feature type="domain" description="HTH luxR-type" evidence="3">
    <location>
        <begin position="972"/>
        <end position="1037"/>
    </location>
</feature>
<sequence>MLTDPHSPAAARPNSEISARTVSAACGMLGAMEQISVSPVFVGRGTEIGTLDTALRRAAAGQPQAVLIGGEAGVGKTRLIEEFLTAACGPGVVTTLGGCLEVGAEGLPYAPLTTALRRLHRSLGAELERAAQGMEGHLTRLLPEFGADDAEPNDEFSRARLFEHVARLFERLAVDRTIVLAIEDLHWSDRSTRELLTYLIRTLHRARVLIVATYRSDDLHRRHPLRPFLAELDRLRTVQRVELCRFARREVAAQLAGILGTAAPDRQLVDRIHRRSEGNPFFVEELATAHQDGCDTGLTDSLRDLLLVRVEALPDETQRVLRIAAEGGSLVEHALLEAVLDEGEDVLIDALRNAVGVNVLRPDSDGDGYRFRHALVREAISDDLLPGERYRINRRYATALEQDGSLVCGNGRAARLANYWYHAHDPGRALPTALEAARAARRRNAFAEQLGMLERALELWDEVSEEVCRENLRPADWAGTYPPCGHDDGACRQLHLVDVLAEAVLAARRAGDRDRGLSLAKRAFKLLDEETEPERVAWFRIQRALMLGHLRRSGSDEEIERAQRLVAGLQPSPVQAEVFALAASHAMLGDPVEADLELAERAAAIAREVGAHAVEQHARMTMGTLSVYFGEPAAGLAMLADAVERIRRTGPVDVLCRGLNNLSSLVLGLGRAAEAEAFAREGLEVARSNGLLGHIGALLTGNLVEALLALGRPAEAEQLLTDWECHPAGSNYHAFLGRLRAELSLDQGDLATAEEYLERARVAGRQVRQTQHDLPMARLAMRIEARAGRPLRARAELLAVLDRLAERPPGPGFADGCLYGLLPVLVEGASGEADSRGAAAADLGRPVVLARIAEVAARLRPRTALHRSWAALLAAELARAEGKDTPEQWAEVVGLLRDTGLGCPLGQALYRQAESLLTVGRREAAVEPLREVQALATAGLYLRQDIGQLTARAGLSLAAPPAAVARPAQPAEPADQFGLTPRERDVLHRLAQGRTNRQIAEELYISPKTASVHVSNILAKLSVGSRGEAAALAHRLHLLGA</sequence>
<reference evidence="4 5" key="1">
    <citation type="submission" date="2020-08" db="EMBL/GenBank/DDBJ databases">
        <title>Sequencing the genomes of 1000 actinobacteria strains.</title>
        <authorList>
            <person name="Klenk H.-P."/>
        </authorList>
    </citation>
    <scope>NUCLEOTIDE SEQUENCE [LARGE SCALE GENOMIC DNA]</scope>
    <source>
        <strain evidence="4 5">DSM 44786</strain>
    </source>
</reference>
<dbReference type="GO" id="GO:0004016">
    <property type="term" value="F:adenylate cyclase activity"/>
    <property type="evidence" value="ECO:0007669"/>
    <property type="project" value="TreeGrafter"/>
</dbReference>
<dbReference type="InterPro" id="IPR027417">
    <property type="entry name" value="P-loop_NTPase"/>
</dbReference>
<dbReference type="Pfam" id="PF00196">
    <property type="entry name" value="GerE"/>
    <property type="match status" value="1"/>
</dbReference>
<dbReference type="InterPro" id="IPR041664">
    <property type="entry name" value="AAA_16"/>
</dbReference>
<dbReference type="Gene3D" id="3.40.50.300">
    <property type="entry name" value="P-loop containing nucleotide triphosphate hydrolases"/>
    <property type="match status" value="1"/>
</dbReference>
<gene>
    <name evidence="4" type="ORF">F4556_002303</name>
</gene>
<dbReference type="CDD" id="cd06170">
    <property type="entry name" value="LuxR_C_like"/>
    <property type="match status" value="1"/>
</dbReference>
<keyword evidence="4" id="KW-0238">DNA-binding</keyword>
<dbReference type="PROSITE" id="PS50043">
    <property type="entry name" value="HTH_LUXR_2"/>
    <property type="match status" value="1"/>
</dbReference>
<dbReference type="GO" id="GO:0005524">
    <property type="term" value="F:ATP binding"/>
    <property type="evidence" value="ECO:0007669"/>
    <property type="project" value="UniProtKB-KW"/>
</dbReference>
<dbReference type="Gene3D" id="1.25.40.10">
    <property type="entry name" value="Tetratricopeptide repeat domain"/>
    <property type="match status" value="1"/>
</dbReference>
<dbReference type="SUPFAM" id="SSF46894">
    <property type="entry name" value="C-terminal effector domain of the bipartite response regulators"/>
    <property type="match status" value="1"/>
</dbReference>
<dbReference type="EMBL" id="JACHJR010000001">
    <property type="protein sequence ID" value="MBB4946768.1"/>
    <property type="molecule type" value="Genomic_DNA"/>
</dbReference>
<evidence type="ECO:0000313" key="5">
    <source>
        <dbReference type="Proteomes" id="UP000573327"/>
    </source>
</evidence>
<evidence type="ECO:0000313" key="4">
    <source>
        <dbReference type="EMBL" id="MBB4946768.1"/>
    </source>
</evidence>